<feature type="region of interest" description="Disordered" evidence="1">
    <location>
        <begin position="166"/>
        <end position="221"/>
    </location>
</feature>
<evidence type="ECO:0000256" key="1">
    <source>
        <dbReference type="SAM" id="MobiDB-lite"/>
    </source>
</evidence>
<name>A0A8E0RSK1_9TREM</name>
<comment type="caution">
    <text evidence="2">The sequence shown here is derived from an EMBL/GenBank/DDBJ whole genome shotgun (WGS) entry which is preliminary data.</text>
</comment>
<evidence type="ECO:0000313" key="2">
    <source>
        <dbReference type="EMBL" id="KAA0192353.1"/>
    </source>
</evidence>
<dbReference type="OrthoDB" id="1668230at2759"/>
<dbReference type="Proteomes" id="UP000728185">
    <property type="component" value="Unassembled WGS sequence"/>
</dbReference>
<accession>A0A8E0RSK1</accession>
<sequence length="299" mass="32611">CCIAGSIYRSPNSIRPLLLTRNPSSSKLEENGSSSITGDWEVIDHPGGVRRQSRILPSFLVSLMSDEVWKQAVTARREASRRQNAQFRRASSISQSVYTGCCPGLTIIVGGADTCPSNQQIHSTLAMQFANWLIHADVDRVICSHLTHLDHSTIMDIMMLRTKVRDKANQSSTPAASGGFPSVKPEATGSQEDSSNITVEPSVPLNGLATSRPRPSDVTTDSVDRNRLLLASLSAIGLPNPLSACTTLLDLPSSMRLLHPLFQNGSDFGYEFDSVVFAHHLMFFGYRLLICGRQLLAQS</sequence>
<feature type="non-terminal residue" evidence="2">
    <location>
        <position position="299"/>
    </location>
</feature>
<reference evidence="2" key="1">
    <citation type="submission" date="2019-05" db="EMBL/GenBank/DDBJ databases">
        <title>Annotation for the trematode Fasciolopsis buski.</title>
        <authorList>
            <person name="Choi Y.-J."/>
        </authorList>
    </citation>
    <scope>NUCLEOTIDE SEQUENCE</scope>
    <source>
        <strain evidence="2">HT</strain>
        <tissue evidence="2">Whole worm</tissue>
    </source>
</reference>
<dbReference type="AlphaFoldDB" id="A0A8E0RSK1"/>
<gene>
    <name evidence="2" type="ORF">FBUS_09926</name>
</gene>
<evidence type="ECO:0000313" key="3">
    <source>
        <dbReference type="Proteomes" id="UP000728185"/>
    </source>
</evidence>
<dbReference type="EMBL" id="LUCM01005742">
    <property type="protein sequence ID" value="KAA0192353.1"/>
    <property type="molecule type" value="Genomic_DNA"/>
</dbReference>
<keyword evidence="3" id="KW-1185">Reference proteome</keyword>
<organism evidence="2 3">
    <name type="scientific">Fasciolopsis buskii</name>
    <dbReference type="NCBI Taxonomy" id="27845"/>
    <lineage>
        <taxon>Eukaryota</taxon>
        <taxon>Metazoa</taxon>
        <taxon>Spiralia</taxon>
        <taxon>Lophotrochozoa</taxon>
        <taxon>Platyhelminthes</taxon>
        <taxon>Trematoda</taxon>
        <taxon>Digenea</taxon>
        <taxon>Plagiorchiida</taxon>
        <taxon>Echinostomata</taxon>
        <taxon>Echinostomatoidea</taxon>
        <taxon>Fasciolidae</taxon>
        <taxon>Fasciolopsis</taxon>
    </lineage>
</organism>
<feature type="compositionally biased region" description="Polar residues" evidence="1">
    <location>
        <begin position="188"/>
        <end position="199"/>
    </location>
</feature>
<protein>
    <submittedName>
        <fullName evidence="2">Uncharacterized protein</fullName>
    </submittedName>
</protein>
<proteinExistence type="predicted"/>